<accession>A0A0R3QY64</accession>
<feature type="compositionally biased region" description="Low complexity" evidence="1">
    <location>
        <begin position="213"/>
        <end position="222"/>
    </location>
</feature>
<dbReference type="InterPro" id="IPR057001">
    <property type="entry name" value="RYYR-CCHC"/>
</dbReference>
<dbReference type="Proteomes" id="UP000280834">
    <property type="component" value="Unassembled WGS sequence"/>
</dbReference>
<reference evidence="3 4" key="2">
    <citation type="submission" date="2018-11" db="EMBL/GenBank/DDBJ databases">
        <authorList>
            <consortium name="Pathogen Informatics"/>
        </authorList>
    </citation>
    <scope>NUCLEOTIDE SEQUENCE [LARGE SCALE GENOMIC DNA]</scope>
</reference>
<feature type="domain" description="RYYR-CCHC" evidence="2">
    <location>
        <begin position="86"/>
        <end position="126"/>
    </location>
</feature>
<sequence>MCIYRVNTEGKMVTKIVKREEGNMNPVDTLNTLDLANNKIDILNALNIAKDYGKPVYVEAHGGKNHVIMYRSRTNPELAIEFFFRSSSKDGRSRYYRCTKCWYKYKLNRGTCATLIVRDGRIITDPENPVVPHQCEFRSLETVKANRAWIASRKRTAKTSSLDDLYTSDISIPSTSGLNLREVLEIWSQYSNTEMSNAESTDEKVESGGETGGTSTPSSTSSKNGRNLDDNPVWARIRERITGVDNIDLACEESMGLSSPSGSPSPSYKFSNMDEDTAGSSARQFSVETNTDMAEDTEQNSYLDDAFTTSMLKKNDEALGKLQQAIDNNENFDIDDVSLVDNVFSYKFNNTTDVQDKIAICEEWLCFLAKITPIATSRWLSHYQFSIYYTFHMLSLVFRHYENRDEKKRFYKISLPLFKSLLQATNLIPETSEEIVNTKLDVLLSISFIAVQFYDVSDQEIVKYIEREMRSVGDSVAGNYSSEAATLMVQKVFRISNNLEERKRLLSGKVEYT</sequence>
<evidence type="ECO:0000313" key="5">
    <source>
        <dbReference type="WBParaSite" id="BTMF_0001268601-mRNA-1"/>
    </source>
</evidence>
<keyword evidence="4" id="KW-1185">Reference proteome</keyword>
<evidence type="ECO:0000256" key="1">
    <source>
        <dbReference type="SAM" id="MobiDB-lite"/>
    </source>
</evidence>
<protein>
    <submittedName>
        <fullName evidence="5">FLYWCH-type domain-containing protein</fullName>
    </submittedName>
</protein>
<reference evidence="5" key="1">
    <citation type="submission" date="2017-02" db="UniProtKB">
        <authorList>
            <consortium name="WormBaseParasite"/>
        </authorList>
    </citation>
    <scope>IDENTIFICATION</scope>
</reference>
<dbReference type="EMBL" id="UZAG01017764">
    <property type="protein sequence ID" value="VDO36510.1"/>
    <property type="molecule type" value="Genomic_DNA"/>
</dbReference>
<organism evidence="5">
    <name type="scientific">Brugia timori</name>
    <dbReference type="NCBI Taxonomy" id="42155"/>
    <lineage>
        <taxon>Eukaryota</taxon>
        <taxon>Metazoa</taxon>
        <taxon>Ecdysozoa</taxon>
        <taxon>Nematoda</taxon>
        <taxon>Chromadorea</taxon>
        <taxon>Rhabditida</taxon>
        <taxon>Spirurina</taxon>
        <taxon>Spiruromorpha</taxon>
        <taxon>Filarioidea</taxon>
        <taxon>Onchocercidae</taxon>
        <taxon>Brugia</taxon>
    </lineage>
</organism>
<dbReference type="Pfam" id="PF23674">
    <property type="entry name" value="RYYR-CCHC"/>
    <property type="match status" value="1"/>
</dbReference>
<proteinExistence type="predicted"/>
<dbReference type="WBParaSite" id="BTMF_0001268601-mRNA-1">
    <property type="protein sequence ID" value="BTMF_0001268601-mRNA-1"/>
    <property type="gene ID" value="BTMF_0001268601"/>
</dbReference>
<dbReference type="AlphaFoldDB" id="A0A0R3QY64"/>
<gene>
    <name evidence="3" type="ORF">BTMF_LOCUS10700</name>
</gene>
<evidence type="ECO:0000313" key="4">
    <source>
        <dbReference type="Proteomes" id="UP000280834"/>
    </source>
</evidence>
<evidence type="ECO:0000259" key="2">
    <source>
        <dbReference type="Pfam" id="PF23674"/>
    </source>
</evidence>
<evidence type="ECO:0000313" key="3">
    <source>
        <dbReference type="EMBL" id="VDO36510.1"/>
    </source>
</evidence>
<feature type="region of interest" description="Disordered" evidence="1">
    <location>
        <begin position="194"/>
        <end position="231"/>
    </location>
</feature>
<name>A0A0R3QY64_9BILA</name>